<dbReference type="EMBL" id="JAFFZS010000002">
    <property type="protein sequence ID" value="MBN0043106.1"/>
    <property type="molecule type" value="Genomic_DNA"/>
</dbReference>
<keyword evidence="2" id="KW-1185">Reference proteome</keyword>
<organism evidence="1 2">
    <name type="scientific">Streptomyces actuosus</name>
    <dbReference type="NCBI Taxonomy" id="1885"/>
    <lineage>
        <taxon>Bacteria</taxon>
        <taxon>Bacillati</taxon>
        <taxon>Actinomycetota</taxon>
        <taxon>Actinomycetes</taxon>
        <taxon>Kitasatosporales</taxon>
        <taxon>Streptomycetaceae</taxon>
        <taxon>Streptomyces</taxon>
    </lineage>
</organism>
<accession>A0ABS2VJ38</accession>
<protein>
    <recommendedName>
        <fullName evidence="3">Small hydrophilic protein</fullName>
    </recommendedName>
</protein>
<proteinExistence type="predicted"/>
<comment type="caution">
    <text evidence="1">The sequence shown here is derived from an EMBL/GenBank/DDBJ whole genome shotgun (WGS) entry which is preliminary data.</text>
</comment>
<gene>
    <name evidence="1" type="ORF">JS756_03045</name>
</gene>
<evidence type="ECO:0008006" key="3">
    <source>
        <dbReference type="Google" id="ProtNLM"/>
    </source>
</evidence>
<name>A0ABS2VJ38_STRAS</name>
<reference evidence="1 2" key="1">
    <citation type="submission" date="2021-02" db="EMBL/GenBank/DDBJ databases">
        <title>Whole genome sequencing of Streptomyces actuosus VRA1.</title>
        <authorList>
            <person name="Sen G."/>
            <person name="Sen A."/>
        </authorList>
    </citation>
    <scope>NUCLEOTIDE SEQUENCE [LARGE SCALE GENOMIC DNA]</scope>
    <source>
        <strain evidence="1 2">VRA1</strain>
    </source>
</reference>
<dbReference type="RefSeq" id="WP_205381346.1">
    <property type="nucleotide sequence ID" value="NZ_JAFFZS010000002.1"/>
</dbReference>
<evidence type="ECO:0000313" key="2">
    <source>
        <dbReference type="Proteomes" id="UP000788262"/>
    </source>
</evidence>
<dbReference type="Proteomes" id="UP000788262">
    <property type="component" value="Unassembled WGS sequence"/>
</dbReference>
<evidence type="ECO:0000313" key="1">
    <source>
        <dbReference type="EMBL" id="MBN0043106.1"/>
    </source>
</evidence>
<sequence>MDEPRLNAADKLAIARLELRGIRRAAAGIEHQPDIDAGIRRIKERARRRTQQTNRKK</sequence>